<dbReference type="AlphaFoldDB" id="A0A1I0FZK5"/>
<dbReference type="GeneID" id="78288823"/>
<dbReference type="InterPro" id="IPR010178">
    <property type="entry name" value="Lit"/>
</dbReference>
<organism evidence="2 3">
    <name type="scientific">Thomasclavelia cocleata</name>
    <dbReference type="NCBI Taxonomy" id="69824"/>
    <lineage>
        <taxon>Bacteria</taxon>
        <taxon>Bacillati</taxon>
        <taxon>Bacillota</taxon>
        <taxon>Erysipelotrichia</taxon>
        <taxon>Erysipelotrichales</taxon>
        <taxon>Coprobacillaceae</taxon>
        <taxon>Thomasclavelia</taxon>
    </lineage>
</organism>
<gene>
    <name evidence="2" type="ORF">SAMN04489758_1248</name>
</gene>
<evidence type="ECO:0000313" key="3">
    <source>
        <dbReference type="Proteomes" id="UP000198558"/>
    </source>
</evidence>
<dbReference type="NCBIfam" id="TIGR01906">
    <property type="entry name" value="integ_TIGR01906"/>
    <property type="match status" value="1"/>
</dbReference>
<sequence length="216" mass="25554">MSYNKKDIFLSIMLMIFFISFAIVFTVFFKQLYYFDIDYLNIDIISGIPAKIIKENYDILINYQSIFYQGSLNLPDFVMSTNGRIHFQEVKTIFEVIQVLMISSGVVSFIMTLKRLREKEYRFFKLAGMLTIVVPSMLGFIAALDFSNAFIIFHKIVFRNDFWIFDYRSDPIIRILPETFFMHCFILIVLIVIILASLCLVFYNYKQKQIINDTIE</sequence>
<feature type="transmembrane region" description="Helical" evidence="1">
    <location>
        <begin position="7"/>
        <end position="29"/>
    </location>
</feature>
<evidence type="ECO:0000256" key="1">
    <source>
        <dbReference type="SAM" id="Phobius"/>
    </source>
</evidence>
<dbReference type="RefSeq" id="WP_092354735.1">
    <property type="nucleotide sequence ID" value="NZ_FOIN01000024.1"/>
</dbReference>
<protein>
    <submittedName>
        <fullName evidence="2">Integral membrane protein TIGR01906</fullName>
    </submittedName>
</protein>
<dbReference type="Pfam" id="PF07314">
    <property type="entry name" value="Lit"/>
    <property type="match status" value="1"/>
</dbReference>
<keyword evidence="3" id="KW-1185">Reference proteome</keyword>
<accession>A0A1I0FZK5</accession>
<dbReference type="OrthoDB" id="9813051at2"/>
<dbReference type="EMBL" id="FOIN01000024">
    <property type="protein sequence ID" value="SET63983.1"/>
    <property type="molecule type" value="Genomic_DNA"/>
</dbReference>
<dbReference type="Proteomes" id="UP000198558">
    <property type="component" value="Unassembled WGS sequence"/>
</dbReference>
<evidence type="ECO:0000313" key="2">
    <source>
        <dbReference type="EMBL" id="SET63983.1"/>
    </source>
</evidence>
<feature type="transmembrane region" description="Helical" evidence="1">
    <location>
        <begin position="123"/>
        <end position="144"/>
    </location>
</feature>
<keyword evidence="1" id="KW-0472">Membrane</keyword>
<keyword evidence="1" id="KW-0812">Transmembrane</keyword>
<keyword evidence="1" id="KW-1133">Transmembrane helix</keyword>
<feature type="transmembrane region" description="Helical" evidence="1">
    <location>
        <begin position="92"/>
        <end position="111"/>
    </location>
</feature>
<reference evidence="3" key="1">
    <citation type="submission" date="2016-10" db="EMBL/GenBank/DDBJ databases">
        <authorList>
            <person name="Varghese N."/>
            <person name="Submissions S."/>
        </authorList>
    </citation>
    <scope>NUCLEOTIDE SEQUENCE [LARGE SCALE GENOMIC DNA]</scope>
    <source>
        <strain evidence="3">DSM 1551</strain>
    </source>
</reference>
<feature type="transmembrane region" description="Helical" evidence="1">
    <location>
        <begin position="180"/>
        <end position="203"/>
    </location>
</feature>
<proteinExistence type="predicted"/>
<name>A0A1I0FZK5_9FIRM</name>